<dbReference type="SUPFAM" id="SSF103088">
    <property type="entry name" value="OmpA-like"/>
    <property type="match status" value="1"/>
</dbReference>
<dbReference type="Gene3D" id="3.30.1330.60">
    <property type="entry name" value="OmpA-like domain"/>
    <property type="match status" value="1"/>
</dbReference>
<protein>
    <submittedName>
        <fullName evidence="2">Outer membrane protein</fullName>
    </submittedName>
</protein>
<sequence length="182" mass="18719">MPGMTRFSLFSPSYTAGLLCLAFALAGCASRPGAPGTPGSGSSGFGGLFGSGLSPALEAQRLRLRDALKGTPVVVDSTGDHRLRVEVPTKHAFDPQRTAVKPALAAVLDQFATGFKPHAATTELQIGAPADDKVSGRIVQDRAASVRDYLVGRGVPISRIVGLGRAEGAGLELLVSDRPAGK</sequence>
<dbReference type="KEGG" id="mpt:Mpe_A0167"/>
<feature type="signal peptide" evidence="1">
    <location>
        <begin position="1"/>
        <end position="29"/>
    </location>
</feature>
<dbReference type="PROSITE" id="PS51257">
    <property type="entry name" value="PROKAR_LIPOPROTEIN"/>
    <property type="match status" value="1"/>
</dbReference>
<organism evidence="2 3">
    <name type="scientific">Methylibium petroleiphilum (strain ATCC BAA-1232 / LMG 22953 / PM1)</name>
    <dbReference type="NCBI Taxonomy" id="420662"/>
    <lineage>
        <taxon>Bacteria</taxon>
        <taxon>Pseudomonadati</taxon>
        <taxon>Pseudomonadota</taxon>
        <taxon>Betaproteobacteria</taxon>
        <taxon>Burkholderiales</taxon>
        <taxon>Sphaerotilaceae</taxon>
        <taxon>Methylibium</taxon>
    </lineage>
</organism>
<dbReference type="HOGENOM" id="CLU_1693320_0_0_4"/>
<reference evidence="2 3" key="1">
    <citation type="journal article" date="2007" name="J. Bacteriol.">
        <title>Whole-genome analysis of the methyl tert-butyl ether-degrading beta-proteobacterium Methylibium petroleiphilum PM1.</title>
        <authorList>
            <person name="Kane S.R."/>
            <person name="Chakicherla A.Y."/>
            <person name="Chain P.S.G."/>
            <person name="Schmidt R."/>
            <person name="Shin M.W."/>
            <person name="Legler T.C."/>
            <person name="Scow K.M."/>
            <person name="Larimer F.W."/>
            <person name="Lucas S.M."/>
            <person name="Richardson P.M."/>
            <person name="Hristova K.R."/>
        </authorList>
    </citation>
    <scope>NUCLEOTIDE SEQUENCE [LARGE SCALE GENOMIC DNA]</scope>
    <source>
        <strain evidence="3">ATCC BAA-1232 / LMG 22953 / PM1</strain>
    </source>
</reference>
<dbReference type="Proteomes" id="UP000000366">
    <property type="component" value="Chromosome"/>
</dbReference>
<feature type="chain" id="PRO_5002645330" evidence="1">
    <location>
        <begin position="30"/>
        <end position="182"/>
    </location>
</feature>
<gene>
    <name evidence="2" type="ordered locus">Mpe_A0167</name>
</gene>
<proteinExistence type="predicted"/>
<dbReference type="STRING" id="420662.Mpe_A0167"/>
<keyword evidence="1" id="KW-0732">Signal</keyword>
<evidence type="ECO:0000313" key="2">
    <source>
        <dbReference type="EMBL" id="ABM93129.1"/>
    </source>
</evidence>
<evidence type="ECO:0000313" key="3">
    <source>
        <dbReference type="Proteomes" id="UP000000366"/>
    </source>
</evidence>
<name>A2SC40_METPP</name>
<evidence type="ECO:0000256" key="1">
    <source>
        <dbReference type="SAM" id="SignalP"/>
    </source>
</evidence>
<dbReference type="eggNOG" id="COG2885">
    <property type="taxonomic scope" value="Bacteria"/>
</dbReference>
<accession>A2SC40</accession>
<dbReference type="AlphaFoldDB" id="A2SC40"/>
<dbReference type="InterPro" id="IPR036737">
    <property type="entry name" value="OmpA-like_sf"/>
</dbReference>
<dbReference type="EMBL" id="CP000555">
    <property type="protein sequence ID" value="ABM93129.1"/>
    <property type="molecule type" value="Genomic_DNA"/>
</dbReference>
<keyword evidence="3" id="KW-1185">Reference proteome</keyword>